<protein>
    <recommendedName>
        <fullName evidence="8">Importin N-terminal domain-containing protein</fullName>
    </recommendedName>
</protein>
<comment type="similarity">
    <text evidence="3">Belongs to the XPO2/CSE1 family.</text>
</comment>
<evidence type="ECO:0000256" key="2">
    <source>
        <dbReference type="ARBA" id="ARBA00004496"/>
    </source>
</evidence>
<dbReference type="GO" id="GO:0005049">
    <property type="term" value="F:nuclear export signal receptor activity"/>
    <property type="evidence" value="ECO:0007669"/>
    <property type="project" value="TreeGrafter"/>
</dbReference>
<accession>A0A8K0JMB9</accession>
<evidence type="ECO:0000256" key="5">
    <source>
        <dbReference type="ARBA" id="ARBA00022490"/>
    </source>
</evidence>
<comment type="caution">
    <text evidence="9">The sequence shown here is derived from an EMBL/GenBank/DDBJ whole genome shotgun (WGS) entry which is preliminary data.</text>
</comment>
<dbReference type="PANTHER" id="PTHR10997:SF8">
    <property type="entry name" value="EXPORTIN-2"/>
    <property type="match status" value="1"/>
</dbReference>
<comment type="subcellular location">
    <subcellularLocation>
        <location evidence="2">Cytoplasm</location>
    </subcellularLocation>
    <subcellularLocation>
        <location evidence="1">Nucleus</location>
    </subcellularLocation>
</comment>
<dbReference type="PANTHER" id="PTHR10997">
    <property type="entry name" value="IMPORTIN-7, 8, 11"/>
    <property type="match status" value="1"/>
</dbReference>
<dbReference type="InterPro" id="IPR005043">
    <property type="entry name" value="XPO2_C"/>
</dbReference>
<evidence type="ECO:0000256" key="7">
    <source>
        <dbReference type="ARBA" id="ARBA00023242"/>
    </source>
</evidence>
<dbReference type="Pfam" id="PF03810">
    <property type="entry name" value="IBN_N"/>
    <property type="match status" value="1"/>
</dbReference>
<evidence type="ECO:0000256" key="6">
    <source>
        <dbReference type="ARBA" id="ARBA00022927"/>
    </source>
</evidence>
<keyword evidence="7" id="KW-0539">Nucleus</keyword>
<dbReference type="InterPro" id="IPR016024">
    <property type="entry name" value="ARM-type_fold"/>
</dbReference>
<feature type="domain" description="Importin N-terminal" evidence="8">
    <location>
        <begin position="29"/>
        <end position="99"/>
    </location>
</feature>
<evidence type="ECO:0000256" key="4">
    <source>
        <dbReference type="ARBA" id="ARBA00022448"/>
    </source>
</evidence>
<dbReference type="Pfam" id="PF08506">
    <property type="entry name" value="Cse1"/>
    <property type="match status" value="1"/>
</dbReference>
<dbReference type="GO" id="GO:0006611">
    <property type="term" value="P:protein export from nucleus"/>
    <property type="evidence" value="ECO:0007669"/>
    <property type="project" value="TreeGrafter"/>
</dbReference>
<dbReference type="GO" id="GO:0005829">
    <property type="term" value="C:cytosol"/>
    <property type="evidence" value="ECO:0007669"/>
    <property type="project" value="TreeGrafter"/>
</dbReference>
<keyword evidence="5" id="KW-0963">Cytoplasm</keyword>
<evidence type="ECO:0000313" key="10">
    <source>
        <dbReference type="Proteomes" id="UP000812966"/>
    </source>
</evidence>
<evidence type="ECO:0000256" key="3">
    <source>
        <dbReference type="ARBA" id="ARBA00008669"/>
    </source>
</evidence>
<proteinExistence type="inferred from homology"/>
<keyword evidence="10" id="KW-1185">Reference proteome</keyword>
<dbReference type="GO" id="GO:0031267">
    <property type="term" value="F:small GTPase binding"/>
    <property type="evidence" value="ECO:0007669"/>
    <property type="project" value="InterPro"/>
</dbReference>
<dbReference type="InterPro" id="IPR011989">
    <property type="entry name" value="ARM-like"/>
</dbReference>
<gene>
    <name evidence="9" type="ORF">FFLO_03373</name>
</gene>
<name>A0A8K0JMB9_9TREE</name>
<dbReference type="InterPro" id="IPR001494">
    <property type="entry name" value="Importin-beta_N"/>
</dbReference>
<evidence type="ECO:0000256" key="1">
    <source>
        <dbReference type="ARBA" id="ARBA00004123"/>
    </source>
</evidence>
<dbReference type="GO" id="GO:0005635">
    <property type="term" value="C:nuclear envelope"/>
    <property type="evidence" value="ECO:0007669"/>
    <property type="project" value="TreeGrafter"/>
</dbReference>
<reference evidence="9" key="1">
    <citation type="submission" date="2020-04" db="EMBL/GenBank/DDBJ databases">
        <title>Analysis of mating type loci in Filobasidium floriforme.</title>
        <authorList>
            <person name="Nowrousian M."/>
        </authorList>
    </citation>
    <scope>NUCLEOTIDE SEQUENCE</scope>
    <source>
        <strain evidence="9">CBS 6242</strain>
    </source>
</reference>
<sequence>MQANQEHLSMLSDLLTQSLSPQPEIRHPAEKNLDSSETQEGFLLLVLSLVRSDAAPMHVRQAAGVYFKNVVKKRWTEDNDLSSFDKMTVKSQLVPIMVSLSTTGASRLQSQIGEAVAEIAELDFPERWPTLIDDLVNSFSGDNFTVNNGVLTTAHSIFKRWRSQFQSNELFTTIKLVLEKFCVPYTALFQRVDELLTAYPASPLPGSTTILELAQSLHLLIELYHDLNCQDFPEYFEDHNALFMGDVNQAGSGSPAAFGLLGKYLRWEVPEIMGEEDDDVGGPVQAIRASICEIAELYALKYSESFPQLGLFVEGVWRILSSVGMGTRDDQFVVKALGFLSVVVKMGSHKQLFEAQQTLEDFCRLIILPNMTIRAHEEEMFEDDPMEFIRQDLEASTEHDTRRAAATEFTRALMQLFEQQITNIIGGHIERFLQIYASNPAAEWKAKDTAIYLLTSIASRGSTQHQGVTTVNTLIDVVDWFSQNVFADLQAESSAVHPILQVDAIKYLYTFRNQLTKDQLLSVLPLLVQHLKADNYVIYSFAAITIERVLFIKQNGLMLFNQADVRPFAESILMACFTQIQRGDTPQKIAENDHLMKCVMRVIITARQSLIPSYRAILERLVAIIGETSKNPSNPKFNQYNFESISALTRYVCAGQPEALGPFEEALFVPIQAMLSNDVVEFIPYAFQICSQLLELHPTNVLPPAYENLLAPLLHASLWESRGNVPALVRLWKALLIRGGPVIAQRGHVQALLGIFQKLVTLKATDVAGLELVGVIYESIPMSIMAPFTKTVFMLILNRMQATKLPAFRQAVSLFFLLLCALPGVGPTAVVEQLEAIQPGLIVNLLEGVILPETRKTSAKDRKVVVVGLTNLLTEGDVLLQPSLVSAWPMVLEAALDLFLLVQDLNTEEGDNIDQLDPEESSFQASFSKLGASEPATRDPLAQIPDAKLYLSSRLAETSRRHPGKVQELMKPLPESSVQAFTSFMSSNS</sequence>
<dbReference type="Gene3D" id="1.25.10.10">
    <property type="entry name" value="Leucine-rich Repeat Variant"/>
    <property type="match status" value="1"/>
</dbReference>
<organism evidence="9 10">
    <name type="scientific">Filobasidium floriforme</name>
    <dbReference type="NCBI Taxonomy" id="5210"/>
    <lineage>
        <taxon>Eukaryota</taxon>
        <taxon>Fungi</taxon>
        <taxon>Dikarya</taxon>
        <taxon>Basidiomycota</taxon>
        <taxon>Agaricomycotina</taxon>
        <taxon>Tremellomycetes</taxon>
        <taxon>Filobasidiales</taxon>
        <taxon>Filobasidiaceae</taxon>
        <taxon>Filobasidium</taxon>
    </lineage>
</organism>
<dbReference type="GO" id="GO:0006606">
    <property type="term" value="P:protein import into nucleus"/>
    <property type="evidence" value="ECO:0007669"/>
    <property type="project" value="TreeGrafter"/>
</dbReference>
<dbReference type="InterPro" id="IPR013713">
    <property type="entry name" value="XPO2_central"/>
</dbReference>
<dbReference type="Proteomes" id="UP000812966">
    <property type="component" value="Unassembled WGS sequence"/>
</dbReference>
<dbReference type="PROSITE" id="PS50166">
    <property type="entry name" value="IMPORTIN_B_NT"/>
    <property type="match status" value="1"/>
</dbReference>
<keyword evidence="4" id="KW-0813">Transport</keyword>
<evidence type="ECO:0000259" key="8">
    <source>
        <dbReference type="PROSITE" id="PS50166"/>
    </source>
</evidence>
<dbReference type="SUPFAM" id="SSF48371">
    <property type="entry name" value="ARM repeat"/>
    <property type="match status" value="1"/>
</dbReference>
<evidence type="ECO:0000313" key="9">
    <source>
        <dbReference type="EMBL" id="KAG7544260.1"/>
    </source>
</evidence>
<dbReference type="SMART" id="SM00913">
    <property type="entry name" value="IBN_N"/>
    <property type="match status" value="1"/>
</dbReference>
<keyword evidence="6" id="KW-0653">Protein transport</keyword>
<dbReference type="EMBL" id="JABELV010000061">
    <property type="protein sequence ID" value="KAG7544260.1"/>
    <property type="molecule type" value="Genomic_DNA"/>
</dbReference>
<dbReference type="AlphaFoldDB" id="A0A8K0JMB9"/>
<dbReference type="Pfam" id="PF03378">
    <property type="entry name" value="CAS_CSE1"/>
    <property type="match status" value="1"/>
</dbReference>